<dbReference type="Proteomes" id="UP000244168">
    <property type="component" value="Unassembled WGS sequence"/>
</dbReference>
<reference evidence="2 3" key="1">
    <citation type="submission" date="2018-04" db="EMBL/GenBank/DDBJ databases">
        <title>Genomic Encyclopedia of Archaeal and Bacterial Type Strains, Phase II (KMG-II): from individual species to whole genera.</title>
        <authorList>
            <person name="Goeker M."/>
        </authorList>
    </citation>
    <scope>NUCLEOTIDE SEQUENCE [LARGE SCALE GENOMIC DNA]</scope>
    <source>
        <strain evidence="2 3">DSM 26809</strain>
    </source>
</reference>
<keyword evidence="3" id="KW-1185">Reference proteome</keyword>
<accession>A0A2T5J9R4</accession>
<dbReference type="RefSeq" id="WP_107828752.1">
    <property type="nucleotide sequence ID" value="NZ_CP160205.1"/>
</dbReference>
<organism evidence="2 3">
    <name type="scientific">Mucilaginibacter yixingensis</name>
    <dbReference type="NCBI Taxonomy" id="1295612"/>
    <lineage>
        <taxon>Bacteria</taxon>
        <taxon>Pseudomonadati</taxon>
        <taxon>Bacteroidota</taxon>
        <taxon>Sphingobacteriia</taxon>
        <taxon>Sphingobacteriales</taxon>
        <taxon>Sphingobacteriaceae</taxon>
        <taxon>Mucilaginibacter</taxon>
    </lineage>
</organism>
<dbReference type="AlphaFoldDB" id="A0A2T5J9R4"/>
<sequence length="60" mass="6440">MQVNSTTSNNTLSLYAATNAGGIALLVGYGVPVLQYLTEGARKASNNISLKQFRFFLSDI</sequence>
<evidence type="ECO:0000256" key="1">
    <source>
        <dbReference type="SAM" id="Phobius"/>
    </source>
</evidence>
<name>A0A2T5J9R4_9SPHI</name>
<dbReference type="EMBL" id="QAOQ01000004">
    <property type="protein sequence ID" value="PTQ96806.1"/>
    <property type="molecule type" value="Genomic_DNA"/>
</dbReference>
<comment type="caution">
    <text evidence="2">The sequence shown here is derived from an EMBL/GenBank/DDBJ whole genome shotgun (WGS) entry which is preliminary data.</text>
</comment>
<evidence type="ECO:0000313" key="3">
    <source>
        <dbReference type="Proteomes" id="UP000244168"/>
    </source>
</evidence>
<protein>
    <submittedName>
        <fullName evidence="2">Uncharacterized protein</fullName>
    </submittedName>
</protein>
<evidence type="ECO:0000313" key="2">
    <source>
        <dbReference type="EMBL" id="PTQ96806.1"/>
    </source>
</evidence>
<keyword evidence="1" id="KW-1133">Transmembrane helix</keyword>
<gene>
    <name evidence="2" type="ORF">C8P68_104296</name>
</gene>
<proteinExistence type="predicted"/>
<feature type="transmembrane region" description="Helical" evidence="1">
    <location>
        <begin position="12"/>
        <end position="34"/>
    </location>
</feature>
<keyword evidence="1" id="KW-0472">Membrane</keyword>
<keyword evidence="1" id="KW-0812">Transmembrane</keyword>